<feature type="non-terminal residue" evidence="1">
    <location>
        <position position="1"/>
    </location>
</feature>
<dbReference type="EMBL" id="RWGY01000029">
    <property type="protein sequence ID" value="TVU18402.1"/>
    <property type="molecule type" value="Genomic_DNA"/>
</dbReference>
<dbReference type="AlphaFoldDB" id="A0A5J9U3V7"/>
<dbReference type="Gramene" id="TVU18402">
    <property type="protein sequence ID" value="TVU18402"/>
    <property type="gene ID" value="EJB05_34497"/>
</dbReference>
<comment type="caution">
    <text evidence="1">The sequence shown here is derived from an EMBL/GenBank/DDBJ whole genome shotgun (WGS) entry which is preliminary data.</text>
</comment>
<feature type="non-terminal residue" evidence="1">
    <location>
        <position position="130"/>
    </location>
</feature>
<protein>
    <submittedName>
        <fullName evidence="1">Uncharacterized protein</fullName>
    </submittedName>
</protein>
<organism evidence="1 2">
    <name type="scientific">Eragrostis curvula</name>
    <name type="common">weeping love grass</name>
    <dbReference type="NCBI Taxonomy" id="38414"/>
    <lineage>
        <taxon>Eukaryota</taxon>
        <taxon>Viridiplantae</taxon>
        <taxon>Streptophyta</taxon>
        <taxon>Embryophyta</taxon>
        <taxon>Tracheophyta</taxon>
        <taxon>Spermatophyta</taxon>
        <taxon>Magnoliopsida</taxon>
        <taxon>Liliopsida</taxon>
        <taxon>Poales</taxon>
        <taxon>Poaceae</taxon>
        <taxon>PACMAD clade</taxon>
        <taxon>Chloridoideae</taxon>
        <taxon>Eragrostideae</taxon>
        <taxon>Eragrostidinae</taxon>
        <taxon>Eragrostis</taxon>
    </lineage>
</organism>
<accession>A0A5J9U3V7</accession>
<evidence type="ECO:0000313" key="2">
    <source>
        <dbReference type="Proteomes" id="UP000324897"/>
    </source>
</evidence>
<gene>
    <name evidence="1" type="ORF">EJB05_34497</name>
</gene>
<reference evidence="1 2" key="1">
    <citation type="journal article" date="2019" name="Sci. Rep.">
        <title>A high-quality genome of Eragrostis curvula grass provides insights into Poaceae evolution and supports new strategies to enhance forage quality.</title>
        <authorList>
            <person name="Carballo J."/>
            <person name="Santos B.A.C.M."/>
            <person name="Zappacosta D."/>
            <person name="Garbus I."/>
            <person name="Selva J.P."/>
            <person name="Gallo C.A."/>
            <person name="Diaz A."/>
            <person name="Albertini E."/>
            <person name="Caccamo M."/>
            <person name="Echenique V."/>
        </authorList>
    </citation>
    <scope>NUCLEOTIDE SEQUENCE [LARGE SCALE GENOMIC DNA]</scope>
    <source>
        <strain evidence="2">cv. Victoria</strain>
        <tissue evidence="1">Leaf</tissue>
    </source>
</reference>
<evidence type="ECO:0000313" key="1">
    <source>
        <dbReference type="EMBL" id="TVU18402.1"/>
    </source>
</evidence>
<sequence>SVGSLAEAEGLLNSVAKELKAQGSIRWFAWVVLVMRGVETLALRSIDLEPNKSAHYGHYCSMYAAVGRYEETHKSEEQRKEMGSSSLDVVLVNLNEIVGDLMVRERQPENQELKLGCRENEKDKSGMKIC</sequence>
<proteinExistence type="predicted"/>
<name>A0A5J9U3V7_9POAL</name>
<keyword evidence="2" id="KW-1185">Reference proteome</keyword>
<dbReference type="Proteomes" id="UP000324897">
    <property type="component" value="Chromosome 7"/>
</dbReference>